<dbReference type="Proteomes" id="UP001157134">
    <property type="component" value="Unassembled WGS sequence"/>
</dbReference>
<reference evidence="1 2" key="1">
    <citation type="submission" date="2023-03" db="EMBL/GenBank/DDBJ databases">
        <title>Thalassotalea loyana LMG 22536T draft genome sequence.</title>
        <authorList>
            <person name="Sawabe T."/>
        </authorList>
    </citation>
    <scope>NUCLEOTIDE SEQUENCE [LARGE SCALE GENOMIC DNA]</scope>
    <source>
        <strain evidence="1 2">LMG 22536</strain>
    </source>
</reference>
<evidence type="ECO:0000313" key="1">
    <source>
        <dbReference type="EMBL" id="GLX85065.1"/>
    </source>
</evidence>
<dbReference type="EMBL" id="BSSV01000002">
    <property type="protein sequence ID" value="GLX85065.1"/>
    <property type="molecule type" value="Genomic_DNA"/>
</dbReference>
<keyword evidence="2" id="KW-1185">Reference proteome</keyword>
<comment type="caution">
    <text evidence="1">The sequence shown here is derived from an EMBL/GenBank/DDBJ whole genome shotgun (WGS) entry which is preliminary data.</text>
</comment>
<evidence type="ECO:0000313" key="2">
    <source>
        <dbReference type="Proteomes" id="UP001157134"/>
    </source>
</evidence>
<protein>
    <submittedName>
        <fullName evidence="1">Uncharacterized protein</fullName>
    </submittedName>
</protein>
<sequence>MSGRNSIKRTCKNCADFDAENNVCTIRYTILEDKSKTPMKRKPNQNGCKVHMYKTVSQK</sequence>
<organism evidence="1 2">
    <name type="scientific">Thalassotalea loyana</name>
    <dbReference type="NCBI Taxonomy" id="280483"/>
    <lineage>
        <taxon>Bacteria</taxon>
        <taxon>Pseudomonadati</taxon>
        <taxon>Pseudomonadota</taxon>
        <taxon>Gammaproteobacteria</taxon>
        <taxon>Alteromonadales</taxon>
        <taxon>Colwelliaceae</taxon>
        <taxon>Thalassotalea</taxon>
    </lineage>
</organism>
<proteinExistence type="predicted"/>
<gene>
    <name evidence="1" type="ORF">tloyanaT_13170</name>
</gene>
<name>A0ABQ6HAB8_9GAMM</name>
<accession>A0ABQ6HAB8</accession>